<name>A0A9W6PKZ8_9ACTN</name>
<protein>
    <submittedName>
        <fullName evidence="2">Aminoacyl-tRNA deacylase</fullName>
    </submittedName>
</protein>
<dbReference type="Pfam" id="PF04073">
    <property type="entry name" value="tRNA_edit"/>
    <property type="match status" value="1"/>
</dbReference>
<dbReference type="OrthoDB" id="8536235at2"/>
<organism evidence="2 3">
    <name type="scientific">Kitasatospora phosalacinea</name>
    <dbReference type="NCBI Taxonomy" id="2065"/>
    <lineage>
        <taxon>Bacteria</taxon>
        <taxon>Bacillati</taxon>
        <taxon>Actinomycetota</taxon>
        <taxon>Actinomycetes</taxon>
        <taxon>Kitasatosporales</taxon>
        <taxon>Streptomycetaceae</taxon>
        <taxon>Kitasatospora</taxon>
    </lineage>
</organism>
<comment type="caution">
    <text evidence="2">The sequence shown here is derived from an EMBL/GenBank/DDBJ whole genome shotgun (WGS) entry which is preliminary data.</text>
</comment>
<evidence type="ECO:0000313" key="3">
    <source>
        <dbReference type="Proteomes" id="UP001165143"/>
    </source>
</evidence>
<dbReference type="InterPro" id="IPR007214">
    <property type="entry name" value="YbaK/aa-tRNA-synth-assoc-dom"/>
</dbReference>
<sequence>MESTTTSPSLPARSERVARALAAAGIPGAVRQLADSTRTAAEAAAALGCEVGAIANSLVFLSDGQAVLVLTSGRHKVDTAALAARWGRGRLRRATPEQVREATGQAIGGVAPTGHPAPLPTVVDRALTDYPRVWAAAGTPHTVFPTTAEELLRLTGGTLLPVGPDED</sequence>
<accession>A0A9W6PKZ8</accession>
<dbReference type="InterPro" id="IPR036754">
    <property type="entry name" value="YbaK/aa-tRNA-synt-asso_dom_sf"/>
</dbReference>
<dbReference type="CDD" id="cd04333">
    <property type="entry name" value="ProX_deacylase"/>
    <property type="match status" value="1"/>
</dbReference>
<dbReference type="Proteomes" id="UP001165143">
    <property type="component" value="Unassembled WGS sequence"/>
</dbReference>
<dbReference type="PANTHER" id="PTHR30411:SF1">
    <property type="entry name" value="CYTOPLASMIC PROTEIN"/>
    <property type="match status" value="1"/>
</dbReference>
<dbReference type="SUPFAM" id="SSF55826">
    <property type="entry name" value="YbaK/ProRS associated domain"/>
    <property type="match status" value="1"/>
</dbReference>
<dbReference type="AlphaFoldDB" id="A0A9W6PKZ8"/>
<feature type="domain" description="YbaK/aminoacyl-tRNA synthetase-associated" evidence="1">
    <location>
        <begin position="36"/>
        <end position="154"/>
    </location>
</feature>
<proteinExistence type="predicted"/>
<dbReference type="GO" id="GO:0002161">
    <property type="term" value="F:aminoacyl-tRNA deacylase activity"/>
    <property type="evidence" value="ECO:0007669"/>
    <property type="project" value="InterPro"/>
</dbReference>
<evidence type="ECO:0000259" key="1">
    <source>
        <dbReference type="Pfam" id="PF04073"/>
    </source>
</evidence>
<dbReference type="PANTHER" id="PTHR30411">
    <property type="entry name" value="CYTOPLASMIC PROTEIN"/>
    <property type="match status" value="1"/>
</dbReference>
<reference evidence="2" key="1">
    <citation type="submission" date="2023-02" db="EMBL/GenBank/DDBJ databases">
        <title>Kitasatospora phosalacinea NBRC 14362.</title>
        <authorList>
            <person name="Ichikawa N."/>
            <person name="Sato H."/>
            <person name="Tonouchi N."/>
        </authorList>
    </citation>
    <scope>NUCLEOTIDE SEQUENCE</scope>
    <source>
        <strain evidence="2">NBRC 14362</strain>
    </source>
</reference>
<dbReference type="RefSeq" id="WP_033251120.1">
    <property type="nucleotide sequence ID" value="NZ_BSRX01000032.1"/>
</dbReference>
<gene>
    <name evidence="2" type="ORF">Kpho01_49870</name>
</gene>
<evidence type="ECO:0000313" key="2">
    <source>
        <dbReference type="EMBL" id="GLW56976.1"/>
    </source>
</evidence>
<dbReference type="Gene3D" id="3.90.960.10">
    <property type="entry name" value="YbaK/aminoacyl-tRNA synthetase-associated domain"/>
    <property type="match status" value="1"/>
</dbReference>
<dbReference type="EMBL" id="BSRX01000032">
    <property type="protein sequence ID" value="GLW56976.1"/>
    <property type="molecule type" value="Genomic_DNA"/>
</dbReference>